<reference evidence="5 6" key="1">
    <citation type="submission" date="2017-05" db="EMBL/GenBank/DDBJ databases">
        <title>Genome sequence for an aflatoxigenic pathogen of Argentinian peanut, Aspergillus arachidicola.</title>
        <authorList>
            <person name="Moore G."/>
            <person name="Beltz S.B."/>
            <person name="Mack B.M."/>
        </authorList>
    </citation>
    <scope>NUCLEOTIDE SEQUENCE [LARGE SCALE GENOMIC DNA]</scope>
    <source>
        <strain evidence="5 6">CBS 117610</strain>
    </source>
</reference>
<dbReference type="STRING" id="656916.A0A2G7FIL5"/>
<evidence type="ECO:0000313" key="6">
    <source>
        <dbReference type="Proteomes" id="UP000231358"/>
    </source>
</evidence>
<keyword evidence="6" id="KW-1185">Reference proteome</keyword>
<organism evidence="5 6">
    <name type="scientific">Aspergillus arachidicola</name>
    <dbReference type="NCBI Taxonomy" id="656916"/>
    <lineage>
        <taxon>Eukaryota</taxon>
        <taxon>Fungi</taxon>
        <taxon>Dikarya</taxon>
        <taxon>Ascomycota</taxon>
        <taxon>Pezizomycotina</taxon>
        <taxon>Eurotiomycetes</taxon>
        <taxon>Eurotiomycetidae</taxon>
        <taxon>Eurotiales</taxon>
        <taxon>Aspergillaceae</taxon>
        <taxon>Aspergillus</taxon>
        <taxon>Aspergillus subgen. Circumdati</taxon>
    </lineage>
</organism>
<dbReference type="InterPro" id="IPR021838">
    <property type="entry name" value="DUF3431"/>
</dbReference>
<dbReference type="Proteomes" id="UP000325558">
    <property type="component" value="Unassembled WGS sequence"/>
</dbReference>
<evidence type="ECO:0000313" key="5">
    <source>
        <dbReference type="EMBL" id="PIG80448.1"/>
    </source>
</evidence>
<keyword evidence="3" id="KW-1133">Transmembrane helix</keyword>
<name>A0A2G7FIL5_9EURO</name>
<accession>A0A2G7FIL5</accession>
<keyword evidence="3" id="KW-0812">Transmembrane</keyword>
<keyword evidence="3" id="KW-0472">Membrane</keyword>
<evidence type="ECO:0000256" key="2">
    <source>
        <dbReference type="SAM" id="MobiDB-lite"/>
    </source>
</evidence>
<proteinExistence type="predicted"/>
<dbReference type="OrthoDB" id="426718at2759"/>
<dbReference type="Pfam" id="PF11913">
    <property type="entry name" value="DUF3431"/>
    <property type="match status" value="1"/>
</dbReference>
<evidence type="ECO:0000256" key="1">
    <source>
        <dbReference type="SAM" id="Coils"/>
    </source>
</evidence>
<dbReference type="PANTHER" id="PTHR37490:SF3">
    <property type="entry name" value="DUF3431 DOMAIN CONTAINING PROTEIN"/>
    <property type="match status" value="1"/>
</dbReference>
<evidence type="ECO:0000313" key="4">
    <source>
        <dbReference type="EMBL" id="KAE8347486.1"/>
    </source>
</evidence>
<feature type="coiled-coil region" evidence="1">
    <location>
        <begin position="314"/>
        <end position="366"/>
    </location>
</feature>
<dbReference type="EMBL" id="ML737113">
    <property type="protein sequence ID" value="KAE8347486.1"/>
    <property type="molecule type" value="Genomic_DNA"/>
</dbReference>
<gene>
    <name evidence="5" type="ORF">AARAC_001687</name>
    <name evidence="4" type="ORF">BDV24DRAFT_122234</name>
</gene>
<dbReference type="PANTHER" id="PTHR37490">
    <property type="entry name" value="EXPRESSED PROTEIN"/>
    <property type="match status" value="1"/>
</dbReference>
<feature type="transmembrane region" description="Helical" evidence="3">
    <location>
        <begin position="7"/>
        <end position="26"/>
    </location>
</feature>
<dbReference type="EMBL" id="NEXV01000612">
    <property type="protein sequence ID" value="PIG80448.1"/>
    <property type="molecule type" value="Genomic_DNA"/>
</dbReference>
<dbReference type="Proteomes" id="UP000231358">
    <property type="component" value="Unassembled WGS sequence"/>
</dbReference>
<keyword evidence="1" id="KW-0175">Coiled coil</keyword>
<sequence>MQQQCRRALWLAIPALILLIITYFLYLSGQHGPAFLPTNSDLTPQEPDSLEPEEVPKDNTTYHPSGSRVERNVTRTLVIAKLQEEDTLWVDNLVRDDPYLTSAVYVVDNNTSAPFTVPLNKGHEVMVYLTYIIDHYHSLSDISIFMHAHQITWHNNDFLDFDSAKMVHRLRSQYILDNGYMNLRCHLDPGCPDHIHPYIGKDSDDILNVPEAAVIGMAWGQLFPGSPVPSVLSQPCCAQFAVSADQIRKIPQERYLEFRQWLLATELDDRLSGRVWEYVWHWLFTGQPEFCPVETTCYCEGYGVCFDPNDYQLYFQIRGEARKLEGEVRELETEATETDITTSERISELKSKIDELHRKMDEIRARTKGIEQ</sequence>
<evidence type="ECO:0000256" key="3">
    <source>
        <dbReference type="SAM" id="Phobius"/>
    </source>
</evidence>
<reference evidence="4" key="2">
    <citation type="submission" date="2019-04" db="EMBL/GenBank/DDBJ databases">
        <title>Friends and foes A comparative genomics study of 23 Aspergillus species from section Flavi.</title>
        <authorList>
            <consortium name="DOE Joint Genome Institute"/>
            <person name="Kjaerbolling I."/>
            <person name="Vesth T."/>
            <person name="Frisvad J.C."/>
            <person name="Nybo J.L."/>
            <person name="Theobald S."/>
            <person name="Kildgaard S."/>
            <person name="Isbrandt T."/>
            <person name="Kuo A."/>
            <person name="Sato A."/>
            <person name="Lyhne E.K."/>
            <person name="Kogle M.E."/>
            <person name="Wiebenga A."/>
            <person name="Kun R.S."/>
            <person name="Lubbers R.J."/>
            <person name="Makela M.R."/>
            <person name="Barry K."/>
            <person name="Chovatia M."/>
            <person name="Clum A."/>
            <person name="Daum C."/>
            <person name="Haridas S."/>
            <person name="He G."/>
            <person name="LaButti K."/>
            <person name="Lipzen A."/>
            <person name="Mondo S."/>
            <person name="Riley R."/>
            <person name="Salamov A."/>
            <person name="Simmons B.A."/>
            <person name="Magnuson J.K."/>
            <person name="Henrissat B."/>
            <person name="Mortensen U.H."/>
            <person name="Larsen T.O."/>
            <person name="Devries R.P."/>
            <person name="Grigoriev I.V."/>
            <person name="Machida M."/>
            <person name="Baker S.E."/>
            <person name="Andersen M.R."/>
        </authorList>
    </citation>
    <scope>NUCLEOTIDE SEQUENCE</scope>
    <source>
        <strain evidence="4">CBS 117612</strain>
    </source>
</reference>
<feature type="region of interest" description="Disordered" evidence="2">
    <location>
        <begin position="38"/>
        <end position="67"/>
    </location>
</feature>
<protein>
    <submittedName>
        <fullName evidence="5">Uncharacterized protein</fullName>
    </submittedName>
</protein>
<dbReference type="AlphaFoldDB" id="A0A2G7FIL5"/>